<dbReference type="PROSITE" id="PS51462">
    <property type="entry name" value="NUDIX"/>
    <property type="match status" value="1"/>
</dbReference>
<gene>
    <name evidence="3" type="ORF">K8P03_06375</name>
</gene>
<dbReference type="InterPro" id="IPR000086">
    <property type="entry name" value="NUDIX_hydrolase_dom"/>
</dbReference>
<name>A0ABS7SZH0_9FIRM</name>
<dbReference type="InterPro" id="IPR015797">
    <property type="entry name" value="NUDIX_hydrolase-like_dom_sf"/>
</dbReference>
<dbReference type="PROSITE" id="PS00893">
    <property type="entry name" value="NUDIX_BOX"/>
    <property type="match status" value="1"/>
</dbReference>
<keyword evidence="4" id="KW-1185">Reference proteome</keyword>
<evidence type="ECO:0000313" key="3">
    <source>
        <dbReference type="EMBL" id="MBZ2386905.1"/>
    </source>
</evidence>
<dbReference type="Pfam" id="PF00293">
    <property type="entry name" value="NUDIX"/>
    <property type="match status" value="1"/>
</dbReference>
<feature type="domain" description="Nudix hydrolase" evidence="2">
    <location>
        <begin position="28"/>
        <end position="156"/>
    </location>
</feature>
<proteinExistence type="predicted"/>
<dbReference type="EMBL" id="JAIPME010000002">
    <property type="protein sequence ID" value="MBZ2386905.1"/>
    <property type="molecule type" value="Genomic_DNA"/>
</dbReference>
<reference evidence="3 4" key="1">
    <citation type="submission" date="2021-08" db="EMBL/GenBank/DDBJ databases">
        <title>FDA dAtabase for Regulatory Grade micrObial Sequences (FDA-ARGOS): Supporting development and validation of Infectious Disease Dx tests.</title>
        <authorList>
            <person name="Sproer C."/>
            <person name="Gronow S."/>
            <person name="Severitt S."/>
            <person name="Schroder I."/>
            <person name="Tallon L."/>
            <person name="Sadzewicz L."/>
            <person name="Zhao X."/>
            <person name="Boylan J."/>
            <person name="Ott S."/>
            <person name="Bowen H."/>
            <person name="Vavikolanu K."/>
            <person name="Hazen T."/>
            <person name="Aluvathingal J."/>
            <person name="Nadendla S."/>
            <person name="Lowell S."/>
            <person name="Myers T."/>
            <person name="Yan Y."/>
            <person name="Sichtig H."/>
        </authorList>
    </citation>
    <scope>NUCLEOTIDE SEQUENCE [LARGE SCALE GENOMIC DNA]</scope>
    <source>
        <strain evidence="3 4">FDAARGOS_1460</strain>
    </source>
</reference>
<dbReference type="SUPFAM" id="SSF55811">
    <property type="entry name" value="Nudix"/>
    <property type="match status" value="1"/>
</dbReference>
<evidence type="ECO:0000256" key="1">
    <source>
        <dbReference type="ARBA" id="ARBA00022801"/>
    </source>
</evidence>
<dbReference type="PANTHER" id="PTHR10885">
    <property type="entry name" value="ISOPENTENYL-DIPHOSPHATE DELTA-ISOMERASE"/>
    <property type="match status" value="1"/>
</dbReference>
<evidence type="ECO:0000313" key="4">
    <source>
        <dbReference type="Proteomes" id="UP000734271"/>
    </source>
</evidence>
<organism evidence="3 4">
    <name type="scientific">Anaerococcus murdochii</name>
    <dbReference type="NCBI Taxonomy" id="411577"/>
    <lineage>
        <taxon>Bacteria</taxon>
        <taxon>Bacillati</taxon>
        <taxon>Bacillota</taxon>
        <taxon>Tissierellia</taxon>
        <taxon>Tissierellales</taxon>
        <taxon>Peptoniphilaceae</taxon>
        <taxon>Anaerococcus</taxon>
    </lineage>
</organism>
<accession>A0ABS7SZH0</accession>
<dbReference type="Gene3D" id="3.90.79.10">
    <property type="entry name" value="Nucleoside Triphosphate Pyrophosphohydrolase"/>
    <property type="match status" value="1"/>
</dbReference>
<sequence length="171" mass="19931">MEILDIYDKYRKRTGKTYPRKEPIPSGGLRLIVHIIIFNDKGELLIQQRADHKKMGGLWDLTCGGACQAGENSFEGARRELKEELGLDFDFTSIRPILTANFDQGFDDFFLLKKNLEINKLKLQKEEVRAARWASRAEVLDLLSKGEFVKYKKSYLDLLFDLNDDRDFMKY</sequence>
<dbReference type="Proteomes" id="UP000734271">
    <property type="component" value="Unassembled WGS sequence"/>
</dbReference>
<protein>
    <submittedName>
        <fullName evidence="3">NUDIX domain-containing protein</fullName>
    </submittedName>
</protein>
<dbReference type="CDD" id="cd04693">
    <property type="entry name" value="NUDIX_Hydrolase"/>
    <property type="match status" value="1"/>
</dbReference>
<dbReference type="InterPro" id="IPR020084">
    <property type="entry name" value="NUDIX_hydrolase_CS"/>
</dbReference>
<comment type="caution">
    <text evidence="3">The sequence shown here is derived from an EMBL/GenBank/DDBJ whole genome shotgun (WGS) entry which is preliminary data.</text>
</comment>
<evidence type="ECO:0000259" key="2">
    <source>
        <dbReference type="PROSITE" id="PS51462"/>
    </source>
</evidence>
<keyword evidence="1" id="KW-0378">Hydrolase</keyword>
<dbReference type="PANTHER" id="PTHR10885:SF0">
    <property type="entry name" value="ISOPENTENYL-DIPHOSPHATE DELTA-ISOMERASE"/>
    <property type="match status" value="1"/>
</dbReference>
<dbReference type="RefSeq" id="WP_223419483.1">
    <property type="nucleotide sequence ID" value="NZ_JAIPME010000002.1"/>
</dbReference>